<accession>A0ABP4USY1</accession>
<dbReference type="Gene3D" id="2.60.120.620">
    <property type="entry name" value="q2cbj1_9rhob like domain"/>
    <property type="match status" value="1"/>
</dbReference>
<dbReference type="Pfam" id="PF05721">
    <property type="entry name" value="PhyH"/>
    <property type="match status" value="1"/>
</dbReference>
<dbReference type="SUPFAM" id="SSF51197">
    <property type="entry name" value="Clavaminate synthase-like"/>
    <property type="match status" value="1"/>
</dbReference>
<name>A0ABP4USY1_9ACTN</name>
<comment type="caution">
    <text evidence="1">The sequence shown here is derived from an EMBL/GenBank/DDBJ whole genome shotgun (WGS) entry which is preliminary data.</text>
</comment>
<evidence type="ECO:0000313" key="1">
    <source>
        <dbReference type="EMBL" id="GAA1709423.1"/>
    </source>
</evidence>
<reference evidence="2" key="1">
    <citation type="journal article" date="2019" name="Int. J. Syst. Evol. Microbiol.">
        <title>The Global Catalogue of Microorganisms (GCM) 10K type strain sequencing project: providing services to taxonomists for standard genome sequencing and annotation.</title>
        <authorList>
            <consortium name="The Broad Institute Genomics Platform"/>
            <consortium name="The Broad Institute Genome Sequencing Center for Infectious Disease"/>
            <person name="Wu L."/>
            <person name="Ma J."/>
        </authorList>
    </citation>
    <scope>NUCLEOTIDE SEQUENCE [LARGE SCALE GENOMIC DNA]</scope>
    <source>
        <strain evidence="2">JCM 14718</strain>
    </source>
</reference>
<proteinExistence type="predicted"/>
<protein>
    <submittedName>
        <fullName evidence="1">Phytanoyl-CoA dioxygenase family protein</fullName>
    </submittedName>
</protein>
<dbReference type="Proteomes" id="UP001500618">
    <property type="component" value="Unassembled WGS sequence"/>
</dbReference>
<keyword evidence="2" id="KW-1185">Reference proteome</keyword>
<evidence type="ECO:0000313" key="2">
    <source>
        <dbReference type="Proteomes" id="UP001500618"/>
    </source>
</evidence>
<dbReference type="EMBL" id="BAAANY010000033">
    <property type="protein sequence ID" value="GAA1709423.1"/>
    <property type="molecule type" value="Genomic_DNA"/>
</dbReference>
<dbReference type="InterPro" id="IPR008775">
    <property type="entry name" value="Phytyl_CoA_dOase-like"/>
</dbReference>
<keyword evidence="1" id="KW-0560">Oxidoreductase</keyword>
<keyword evidence="1" id="KW-0223">Dioxygenase</keyword>
<dbReference type="GO" id="GO:0051213">
    <property type="term" value="F:dioxygenase activity"/>
    <property type="evidence" value="ECO:0007669"/>
    <property type="project" value="UniProtKB-KW"/>
</dbReference>
<gene>
    <name evidence="1" type="ORF">GCM10009765_68510</name>
</gene>
<sequence>MDLDGFVRDGYVVVRATFDPTTARECRDLIWESLAAQGIQEDDQTTWTRSCVSVDCPEAEPFAAAAASPALSAAYDELIGPGRWTRRKGVGGSVPVRFPSEDRGNAGYHIEGSWDSPDGYRVNVRSRARGLLALFLFSDVGDDDAPTRLVTGSHQHIARILAPYGETGVTSEEVESKWRPSILCRRTAHATGRAGDVYLCHPFVVHTATWPHRGTTPRMMAQPAVHVRSGFTLDGTDTSPVAQAIMAGLSGTD</sequence>
<organism evidence="1 2">
    <name type="scientific">Fodinicola feengrottensis</name>
    <dbReference type="NCBI Taxonomy" id="435914"/>
    <lineage>
        <taxon>Bacteria</taxon>
        <taxon>Bacillati</taxon>
        <taxon>Actinomycetota</taxon>
        <taxon>Actinomycetes</taxon>
        <taxon>Mycobacteriales</taxon>
        <taxon>Fodinicola</taxon>
    </lineage>
</organism>
<dbReference type="RefSeq" id="WP_344314313.1">
    <property type="nucleotide sequence ID" value="NZ_BAAANY010000033.1"/>
</dbReference>